<proteinExistence type="predicted"/>
<organism evidence="1 2">
    <name type="scientific">Morganella morganii</name>
    <name type="common">Proteus morganii</name>
    <dbReference type="NCBI Taxonomy" id="582"/>
    <lineage>
        <taxon>Bacteria</taxon>
        <taxon>Pseudomonadati</taxon>
        <taxon>Pseudomonadota</taxon>
        <taxon>Gammaproteobacteria</taxon>
        <taxon>Enterobacterales</taxon>
        <taxon>Morganellaceae</taxon>
        <taxon>Morganella</taxon>
    </lineage>
</organism>
<dbReference type="EMBL" id="JZSH01000295">
    <property type="protein sequence ID" value="KJF76564.1"/>
    <property type="molecule type" value="Genomic_DNA"/>
</dbReference>
<dbReference type="AlphaFoldDB" id="A0A0D8L499"/>
<sequence>MTCSSNENENAQTAYETFIPHILYKGKDGQQSAQLVATEKQYPYLPLKKDVMQISALFSEVPLSLYVLEKIKHNAHYRRQFMQEMNIIDYNNNPYCVKATYEHIDNLVEDYKSEDEQYKHYFDSLNFWALTQHN</sequence>
<gene>
    <name evidence="1" type="ORF">UA45_17945</name>
</gene>
<protein>
    <submittedName>
        <fullName evidence="1">Uncharacterized protein</fullName>
    </submittedName>
</protein>
<name>A0A0D8L499_MORMO</name>
<evidence type="ECO:0000313" key="1">
    <source>
        <dbReference type="EMBL" id="KJF76564.1"/>
    </source>
</evidence>
<reference evidence="1 2" key="1">
    <citation type="submission" date="2015-02" db="EMBL/GenBank/DDBJ databases">
        <title>Whole genome shotgun sequencing of cultured foodborne pathogen.</title>
        <authorList>
            <person name="Timme R."/>
            <person name="Allard M.W."/>
            <person name="Strain E."/>
            <person name="Evans P.S."/>
            <person name="Brown E."/>
        </authorList>
    </citation>
    <scope>NUCLEOTIDE SEQUENCE [LARGE SCALE GENOMIC DNA]</scope>
    <source>
        <strain evidence="1 2">GCSL-TSO-24</strain>
    </source>
</reference>
<dbReference type="PATRIC" id="fig|582.24.peg.5719"/>
<evidence type="ECO:0000313" key="2">
    <source>
        <dbReference type="Proteomes" id="UP000032582"/>
    </source>
</evidence>
<accession>A0A0D8L499</accession>
<dbReference type="Proteomes" id="UP000032582">
    <property type="component" value="Unassembled WGS sequence"/>
</dbReference>
<comment type="caution">
    <text evidence="1">The sequence shown here is derived from an EMBL/GenBank/DDBJ whole genome shotgun (WGS) entry which is preliminary data.</text>
</comment>